<dbReference type="PANTHER" id="PTHR43806:SF11">
    <property type="entry name" value="CEREVISIN-RELATED"/>
    <property type="match status" value="1"/>
</dbReference>
<evidence type="ECO:0000256" key="1">
    <source>
        <dbReference type="ARBA" id="ARBA00011073"/>
    </source>
</evidence>
<dbReference type="EC" id="3.4.21.-" evidence="7"/>
<feature type="domain" description="Peptidase S8/S53" evidence="6">
    <location>
        <begin position="44"/>
        <end position="285"/>
    </location>
</feature>
<dbReference type="EMBL" id="CACRTG010000028">
    <property type="protein sequence ID" value="VYT32011.1"/>
    <property type="molecule type" value="Genomic_DNA"/>
</dbReference>
<keyword evidence="3 5" id="KW-0378">Hydrolase</keyword>
<reference evidence="7" key="1">
    <citation type="submission" date="2019-11" db="EMBL/GenBank/DDBJ databases">
        <authorList>
            <person name="Feng L."/>
        </authorList>
    </citation>
    <scope>NUCLEOTIDE SEQUENCE</scope>
    <source>
        <strain evidence="7">CnexileLFYP112</strain>
    </source>
</reference>
<dbReference type="Gene3D" id="3.40.50.200">
    <property type="entry name" value="Peptidase S8/S53 domain"/>
    <property type="match status" value="1"/>
</dbReference>
<dbReference type="InterPro" id="IPR015500">
    <property type="entry name" value="Peptidase_S8_subtilisin-rel"/>
</dbReference>
<evidence type="ECO:0000256" key="4">
    <source>
        <dbReference type="ARBA" id="ARBA00022825"/>
    </source>
</evidence>
<evidence type="ECO:0000256" key="3">
    <source>
        <dbReference type="ARBA" id="ARBA00022801"/>
    </source>
</evidence>
<name>A0A6N2VTU4_9FIRM</name>
<comment type="similarity">
    <text evidence="1 5">Belongs to the peptidase S8 family.</text>
</comment>
<dbReference type="InterPro" id="IPR036852">
    <property type="entry name" value="Peptidase_S8/S53_dom_sf"/>
</dbReference>
<feature type="active site" description="Charge relay system" evidence="5">
    <location>
        <position position="84"/>
    </location>
</feature>
<dbReference type="AlphaFoldDB" id="A0A6N2VTU4"/>
<dbReference type="PROSITE" id="PS51892">
    <property type="entry name" value="SUBTILASE"/>
    <property type="match status" value="1"/>
</dbReference>
<dbReference type="GO" id="GO:0006508">
    <property type="term" value="P:proteolysis"/>
    <property type="evidence" value="ECO:0007669"/>
    <property type="project" value="UniProtKB-KW"/>
</dbReference>
<dbReference type="SUPFAM" id="SSF52743">
    <property type="entry name" value="Subtilisin-like"/>
    <property type="match status" value="1"/>
</dbReference>
<dbReference type="PANTHER" id="PTHR43806">
    <property type="entry name" value="PEPTIDASE S8"/>
    <property type="match status" value="1"/>
</dbReference>
<dbReference type="GO" id="GO:0004252">
    <property type="term" value="F:serine-type endopeptidase activity"/>
    <property type="evidence" value="ECO:0007669"/>
    <property type="project" value="UniProtKB-UniRule"/>
</dbReference>
<keyword evidence="2 5" id="KW-0645">Protease</keyword>
<evidence type="ECO:0000259" key="6">
    <source>
        <dbReference type="Pfam" id="PF00082"/>
    </source>
</evidence>
<gene>
    <name evidence="7" type="ORF">CNLFYP112_02863</name>
</gene>
<feature type="active site" description="Charge relay system" evidence="5">
    <location>
        <position position="51"/>
    </location>
</feature>
<dbReference type="Pfam" id="PF00082">
    <property type="entry name" value="Peptidase_S8"/>
    <property type="match status" value="1"/>
</dbReference>
<accession>A0A6N2VTU4</accession>
<dbReference type="InterPro" id="IPR022398">
    <property type="entry name" value="Peptidase_S8_His-AS"/>
</dbReference>
<dbReference type="PROSITE" id="PS00136">
    <property type="entry name" value="SUBTILASE_ASP"/>
    <property type="match status" value="1"/>
</dbReference>
<dbReference type="PRINTS" id="PR00723">
    <property type="entry name" value="SUBTILISIN"/>
</dbReference>
<evidence type="ECO:0000256" key="5">
    <source>
        <dbReference type="PROSITE-ProRule" id="PRU01240"/>
    </source>
</evidence>
<organism evidence="7">
    <name type="scientific">[Clostridium] nexile</name>
    <dbReference type="NCBI Taxonomy" id="29361"/>
    <lineage>
        <taxon>Bacteria</taxon>
        <taxon>Bacillati</taxon>
        <taxon>Bacillota</taxon>
        <taxon>Clostridia</taxon>
        <taxon>Lachnospirales</taxon>
        <taxon>Lachnospiraceae</taxon>
        <taxon>Tyzzerella</taxon>
    </lineage>
</organism>
<protein>
    <submittedName>
        <fullName evidence="7">Thermophilic serine proteinase</fullName>
        <ecNumber evidence="7">3.4.21.-</ecNumber>
    </submittedName>
</protein>
<dbReference type="PROSITE" id="PS00137">
    <property type="entry name" value="SUBTILASE_HIS"/>
    <property type="match status" value="1"/>
</dbReference>
<proteinExistence type="inferred from homology"/>
<dbReference type="InterPro" id="IPR000209">
    <property type="entry name" value="Peptidase_S8/S53_dom"/>
</dbReference>
<sequence>MYLYNEKVSIYNKINDYYKGYQWGLRYSKFDNYFDLLLAEKLGKVKIAIIDSGIDKEHEDFSNNILPGWNFQNHNNDIHDNLGHGTAITGVLAAKANNNIGIAGIIDSAQILPIKIIDALQETTLQLLIDALYYVADMCVDVINISLGFANIKCIDFKYLMLLKELQKAINVVTEKKMIVVAAIGNNPYRYVDYPAACENVIAVGAYGIAGRNKELYIARGNISHNEVIYAPGEYIFTTLPDNNYGYRSGSSLATPFVSGAIAIIKSIKPDITYKEAKNILFLTADCIEKDGDCFYTLNIDSLIKKVIENE</sequence>
<evidence type="ECO:0000313" key="7">
    <source>
        <dbReference type="EMBL" id="VYT32011.1"/>
    </source>
</evidence>
<keyword evidence="4 5" id="KW-0720">Serine protease</keyword>
<evidence type="ECO:0000256" key="2">
    <source>
        <dbReference type="ARBA" id="ARBA00022670"/>
    </source>
</evidence>
<dbReference type="InterPro" id="IPR023827">
    <property type="entry name" value="Peptidase_S8_Asp-AS"/>
</dbReference>
<feature type="active site" description="Charge relay system" evidence="5">
    <location>
        <position position="252"/>
    </location>
</feature>
<dbReference type="InterPro" id="IPR050131">
    <property type="entry name" value="Peptidase_S8_subtilisin-like"/>
</dbReference>